<name>A1RTD7_PYRIL</name>
<accession>A1RTD7</accession>
<proteinExistence type="predicted"/>
<organism evidence="4 5">
    <name type="scientific">Pyrobaculum islandicum (strain DSM 4184 / JCM 9189 / GEO3)</name>
    <dbReference type="NCBI Taxonomy" id="384616"/>
    <lineage>
        <taxon>Archaea</taxon>
        <taxon>Thermoproteota</taxon>
        <taxon>Thermoprotei</taxon>
        <taxon>Thermoproteales</taxon>
        <taxon>Thermoproteaceae</taxon>
        <taxon>Pyrobaculum</taxon>
    </lineage>
</organism>
<evidence type="ECO:0000259" key="3">
    <source>
        <dbReference type="Pfam" id="PF07282"/>
    </source>
</evidence>
<keyword evidence="5" id="KW-1185">Reference proteome</keyword>
<keyword evidence="1" id="KW-0238">DNA-binding</keyword>
<gene>
    <name evidence="4" type="ordered locus">Pisl_1046</name>
</gene>
<sequence>MVFYRSVPLDVQLRVENERDVDKAVFVDLRSGAKDVAGKIIELARAYNAGRGRHNGRYKLPRAQGGSGVLRRRLKESAQWYGIPYLEERLYSTVCPKRDAKVVEERGRVMHCPTCGFRAHRDNAPMTWRRRGTGGYSRNNPLGDHHLTPQLHLPHEQRRPQAADKENRRPTAT</sequence>
<dbReference type="eggNOG" id="arCOG00686">
    <property type="taxonomic scope" value="Archaea"/>
</dbReference>
<protein>
    <submittedName>
        <fullName evidence="4">Transposase, IS605 OrfB</fullName>
    </submittedName>
</protein>
<dbReference type="EMBL" id="CP000504">
    <property type="protein sequence ID" value="ABL88219.1"/>
    <property type="molecule type" value="Genomic_DNA"/>
</dbReference>
<dbReference type="Pfam" id="PF07282">
    <property type="entry name" value="Cas12f1-like_TNB"/>
    <property type="match status" value="1"/>
</dbReference>
<dbReference type="SUPFAM" id="SSF51998">
    <property type="entry name" value="PFL-like glycyl radical enzymes"/>
    <property type="match status" value="1"/>
</dbReference>
<dbReference type="AlphaFoldDB" id="A1RTD7"/>
<dbReference type="GO" id="GO:0003677">
    <property type="term" value="F:DNA binding"/>
    <property type="evidence" value="ECO:0007669"/>
    <property type="project" value="UniProtKB-KW"/>
</dbReference>
<evidence type="ECO:0000256" key="1">
    <source>
        <dbReference type="ARBA" id="ARBA00023125"/>
    </source>
</evidence>
<feature type="region of interest" description="Disordered" evidence="2">
    <location>
        <begin position="126"/>
        <end position="173"/>
    </location>
</feature>
<dbReference type="KEGG" id="pis:Pisl_1046"/>
<dbReference type="InterPro" id="IPR010095">
    <property type="entry name" value="Cas12f1-like_TNB"/>
</dbReference>
<feature type="domain" description="Cas12f1-like TNB" evidence="3">
    <location>
        <begin position="70"/>
        <end position="122"/>
    </location>
</feature>
<dbReference type="HOGENOM" id="CLU_1544260_0_0_2"/>
<evidence type="ECO:0000313" key="5">
    <source>
        <dbReference type="Proteomes" id="UP000002595"/>
    </source>
</evidence>
<dbReference type="Proteomes" id="UP000002595">
    <property type="component" value="Chromosome"/>
</dbReference>
<evidence type="ECO:0000313" key="4">
    <source>
        <dbReference type="EMBL" id="ABL88219.1"/>
    </source>
</evidence>
<evidence type="ECO:0000256" key="2">
    <source>
        <dbReference type="SAM" id="MobiDB-lite"/>
    </source>
</evidence>
<reference evidence="4" key="1">
    <citation type="submission" date="2006-12" db="EMBL/GenBank/DDBJ databases">
        <title>Complete sequence of Pyrobaculum islandicum DSM 4184.</title>
        <authorList>
            <person name="Copeland A."/>
            <person name="Lucas S."/>
            <person name="Lapidus A."/>
            <person name="Barry K."/>
            <person name="Detter J.C."/>
            <person name="Glavina del Rio T."/>
            <person name="Dalin E."/>
            <person name="Tice H."/>
            <person name="Pitluck S."/>
            <person name="Meincke L."/>
            <person name="Brettin T."/>
            <person name="Bruce D."/>
            <person name="Han C."/>
            <person name="Tapia R."/>
            <person name="Gilna P."/>
            <person name="Schmutz J."/>
            <person name="Larimer F."/>
            <person name="Land M."/>
            <person name="Hauser L."/>
            <person name="Kyrpides N."/>
            <person name="Mikhailova N."/>
            <person name="Cozen A.E."/>
            <person name="Fitz-Gibbon S.T."/>
            <person name="House C.H."/>
            <person name="Saltikov C."/>
            <person name="Lowe T."/>
            <person name="Richardson P."/>
        </authorList>
    </citation>
    <scope>NUCLEOTIDE SEQUENCE [LARGE SCALE GENOMIC DNA]</scope>
    <source>
        <strain evidence="4">DSM 4184</strain>
    </source>
</reference>
<feature type="compositionally biased region" description="Basic and acidic residues" evidence="2">
    <location>
        <begin position="143"/>
        <end position="173"/>
    </location>
</feature>